<dbReference type="AlphaFoldDB" id="A0AAV3T293"/>
<dbReference type="SUPFAM" id="SSF56752">
    <property type="entry name" value="D-aminoacid aminotransferase-like PLP-dependent enzymes"/>
    <property type="match status" value="1"/>
</dbReference>
<evidence type="ECO:0000313" key="5">
    <source>
        <dbReference type="EMBL" id="GAA0653776.1"/>
    </source>
</evidence>
<evidence type="ECO:0000256" key="2">
    <source>
        <dbReference type="ARBA" id="ARBA00009320"/>
    </source>
</evidence>
<dbReference type="Pfam" id="PF01063">
    <property type="entry name" value="Aminotran_4"/>
    <property type="match status" value="1"/>
</dbReference>
<accession>A0AAV3T293</accession>
<reference evidence="5 6" key="1">
    <citation type="journal article" date="2019" name="Int. J. Syst. Evol. Microbiol.">
        <title>The Global Catalogue of Microorganisms (GCM) 10K type strain sequencing project: providing services to taxonomists for standard genome sequencing and annotation.</title>
        <authorList>
            <consortium name="The Broad Institute Genomics Platform"/>
            <consortium name="The Broad Institute Genome Sequencing Center for Infectious Disease"/>
            <person name="Wu L."/>
            <person name="Ma J."/>
        </authorList>
    </citation>
    <scope>NUCLEOTIDE SEQUENCE [LARGE SCALE GENOMIC DNA]</scope>
    <source>
        <strain evidence="5 6">JCM 16327</strain>
    </source>
</reference>
<dbReference type="EMBL" id="BAAADU010000002">
    <property type="protein sequence ID" value="GAA0653776.1"/>
    <property type="molecule type" value="Genomic_DNA"/>
</dbReference>
<name>A0AAV3T293_9EURY</name>
<evidence type="ECO:0000256" key="3">
    <source>
        <dbReference type="ARBA" id="ARBA00022898"/>
    </source>
</evidence>
<dbReference type="InterPro" id="IPR018300">
    <property type="entry name" value="Aminotrans_IV_CS"/>
</dbReference>
<dbReference type="GO" id="GO:0016829">
    <property type="term" value="F:lyase activity"/>
    <property type="evidence" value="ECO:0007669"/>
    <property type="project" value="UniProtKB-KW"/>
</dbReference>
<dbReference type="PANTHER" id="PTHR42743:SF11">
    <property type="entry name" value="AMINODEOXYCHORISMATE LYASE"/>
    <property type="match status" value="1"/>
</dbReference>
<keyword evidence="5" id="KW-0456">Lyase</keyword>
<sequence length="277" mass="30675">MLYSVDGDLVPADDATVSVRDRGFQYGDAVFETMRAYDGRVFRFDAHLDRLANSCSLLGIDHELSAETLRERVRETLDANDLAEAYVKLSVSRGVQPGKLDPGPATDPTVVVQVRELDRGPAWDAPATLETSSVQRVPSEAIPAAAKTHNYLNGVLARRSVDADEALLLDASGSLAEGATSNVFFVRDGVLRTPSLDGPILPGITREVVLDIARERDIPVETGRYDPAALRRADEVFLTNSTWELRPVRRYDDTTYEEFPVTERLHDAYRARTRRST</sequence>
<comment type="caution">
    <text evidence="5">The sequence shown here is derived from an EMBL/GenBank/DDBJ whole genome shotgun (WGS) entry which is preliminary data.</text>
</comment>
<comment type="cofactor">
    <cofactor evidence="1">
        <name>pyridoxal 5'-phosphate</name>
        <dbReference type="ChEBI" id="CHEBI:597326"/>
    </cofactor>
</comment>
<organism evidence="5 6">
    <name type="scientific">Salarchaeum japonicum</name>
    <dbReference type="NCBI Taxonomy" id="555573"/>
    <lineage>
        <taxon>Archaea</taxon>
        <taxon>Methanobacteriati</taxon>
        <taxon>Methanobacteriota</taxon>
        <taxon>Stenosarchaea group</taxon>
        <taxon>Halobacteria</taxon>
        <taxon>Halobacteriales</taxon>
        <taxon>Halobacteriaceae</taxon>
    </lineage>
</organism>
<dbReference type="Gene3D" id="3.30.470.10">
    <property type="match status" value="1"/>
</dbReference>
<proteinExistence type="inferred from homology"/>
<dbReference type="InterPro" id="IPR050571">
    <property type="entry name" value="Class-IV_PLP-Dep_Aminotrnsfr"/>
</dbReference>
<evidence type="ECO:0000313" key="6">
    <source>
        <dbReference type="Proteomes" id="UP001500194"/>
    </source>
</evidence>
<dbReference type="GO" id="GO:0046394">
    <property type="term" value="P:carboxylic acid biosynthetic process"/>
    <property type="evidence" value="ECO:0007669"/>
    <property type="project" value="UniProtKB-ARBA"/>
</dbReference>
<dbReference type="RefSeq" id="WP_227260638.1">
    <property type="nucleotide sequence ID" value="NZ_BAAADU010000002.1"/>
</dbReference>
<evidence type="ECO:0000256" key="4">
    <source>
        <dbReference type="RuleBase" id="RU004106"/>
    </source>
</evidence>
<protein>
    <submittedName>
        <fullName evidence="5">Aminodeoxychorismate lyase</fullName>
    </submittedName>
</protein>
<dbReference type="PANTHER" id="PTHR42743">
    <property type="entry name" value="AMINO-ACID AMINOTRANSFERASE"/>
    <property type="match status" value="1"/>
</dbReference>
<dbReference type="PROSITE" id="PS00770">
    <property type="entry name" value="AA_TRANSFER_CLASS_4"/>
    <property type="match status" value="1"/>
</dbReference>
<dbReference type="GO" id="GO:0008652">
    <property type="term" value="P:amino acid biosynthetic process"/>
    <property type="evidence" value="ECO:0007669"/>
    <property type="project" value="UniProtKB-ARBA"/>
</dbReference>
<dbReference type="InterPro" id="IPR001544">
    <property type="entry name" value="Aminotrans_IV"/>
</dbReference>
<dbReference type="FunFam" id="3.20.10.10:FF:000002">
    <property type="entry name" value="D-alanine aminotransferase"/>
    <property type="match status" value="1"/>
</dbReference>
<gene>
    <name evidence="5" type="ORF">GCM10009019_16540</name>
</gene>
<comment type="similarity">
    <text evidence="2 4">Belongs to the class-IV pyridoxal-phosphate-dependent aminotransferase family.</text>
</comment>
<dbReference type="Gene3D" id="3.20.10.10">
    <property type="entry name" value="D-amino Acid Aminotransferase, subunit A, domain 2"/>
    <property type="match status" value="1"/>
</dbReference>
<dbReference type="CDD" id="cd00449">
    <property type="entry name" value="PLPDE_IV"/>
    <property type="match status" value="1"/>
</dbReference>
<dbReference type="Proteomes" id="UP001500194">
    <property type="component" value="Unassembled WGS sequence"/>
</dbReference>
<dbReference type="InterPro" id="IPR036038">
    <property type="entry name" value="Aminotransferase-like"/>
</dbReference>
<dbReference type="GeneID" id="68573669"/>
<dbReference type="InterPro" id="IPR043132">
    <property type="entry name" value="BCAT-like_C"/>
</dbReference>
<keyword evidence="6" id="KW-1185">Reference proteome</keyword>
<evidence type="ECO:0000256" key="1">
    <source>
        <dbReference type="ARBA" id="ARBA00001933"/>
    </source>
</evidence>
<keyword evidence="3" id="KW-0663">Pyridoxal phosphate</keyword>
<dbReference type="InterPro" id="IPR043131">
    <property type="entry name" value="BCAT-like_N"/>
</dbReference>